<dbReference type="AlphaFoldDB" id="X0XEL5"/>
<comment type="caution">
    <text evidence="3">The sequence shown here is derived from an EMBL/GenBank/DDBJ whole genome shotgun (WGS) entry which is preliminary data.</text>
</comment>
<feature type="non-terminal residue" evidence="3">
    <location>
        <position position="252"/>
    </location>
</feature>
<accession>X0XEL5</accession>
<sequence length="252" mass="27773">ADMEDEHPSDQPLKFPADMGYVPFHFYDNEHEPQGYTIDLMTEVARRLGRPGIELVDVSWSGIFAGLFAGKYELIMGGMYITNERAEMMDITEPIMSLFNGVAIRTKDADKITCVEDLGGLKLGVPTGSQQDEWATANRSKYGFEVTRFDKSADGVLALRTNKVDAYMASTPTVRVFVSDEPSLIAAPFVLQPASTGWGVLNILGTGAAFRKGDPYRYEVEKVIEGMKLDGTLQGIFAKWITTPSSGNYCNI</sequence>
<dbReference type="SUPFAM" id="SSF53850">
    <property type="entry name" value="Periplasmic binding protein-like II"/>
    <property type="match status" value="1"/>
</dbReference>
<dbReference type="CDD" id="cd13530">
    <property type="entry name" value="PBP2_peptides_like"/>
    <property type="match status" value="1"/>
</dbReference>
<protein>
    <recommendedName>
        <fullName evidence="2">Solute-binding protein family 3/N-terminal domain-containing protein</fullName>
    </recommendedName>
</protein>
<dbReference type="Gene3D" id="3.40.190.10">
    <property type="entry name" value="Periplasmic binding protein-like II"/>
    <property type="match status" value="2"/>
</dbReference>
<feature type="domain" description="Solute-binding protein family 3/N-terminal" evidence="2">
    <location>
        <begin position="12"/>
        <end position="244"/>
    </location>
</feature>
<feature type="non-terminal residue" evidence="3">
    <location>
        <position position="1"/>
    </location>
</feature>
<reference evidence="3" key="1">
    <citation type="journal article" date="2014" name="Front. Microbiol.">
        <title>High frequency of phylogenetically diverse reductive dehalogenase-homologous genes in deep subseafloor sedimentary metagenomes.</title>
        <authorList>
            <person name="Kawai M."/>
            <person name="Futagami T."/>
            <person name="Toyoda A."/>
            <person name="Takaki Y."/>
            <person name="Nishi S."/>
            <person name="Hori S."/>
            <person name="Arai W."/>
            <person name="Tsubouchi T."/>
            <person name="Morono Y."/>
            <person name="Uchiyama I."/>
            <person name="Ito T."/>
            <person name="Fujiyama A."/>
            <person name="Inagaki F."/>
            <person name="Takami H."/>
        </authorList>
    </citation>
    <scope>NUCLEOTIDE SEQUENCE</scope>
    <source>
        <strain evidence="3">Expedition CK06-06</strain>
    </source>
</reference>
<dbReference type="InterPro" id="IPR001638">
    <property type="entry name" value="Solute-binding_3/MltF_N"/>
</dbReference>
<evidence type="ECO:0000259" key="2">
    <source>
        <dbReference type="SMART" id="SM00062"/>
    </source>
</evidence>
<evidence type="ECO:0000313" key="3">
    <source>
        <dbReference type="EMBL" id="GAG33852.1"/>
    </source>
</evidence>
<name>X0XEL5_9ZZZZ</name>
<proteinExistence type="predicted"/>
<dbReference type="PANTHER" id="PTHR35936">
    <property type="entry name" value="MEMBRANE-BOUND LYTIC MUREIN TRANSGLYCOSYLASE F"/>
    <property type="match status" value="1"/>
</dbReference>
<organism evidence="3">
    <name type="scientific">marine sediment metagenome</name>
    <dbReference type="NCBI Taxonomy" id="412755"/>
    <lineage>
        <taxon>unclassified sequences</taxon>
        <taxon>metagenomes</taxon>
        <taxon>ecological metagenomes</taxon>
    </lineage>
</organism>
<keyword evidence="1" id="KW-0732">Signal</keyword>
<evidence type="ECO:0000256" key="1">
    <source>
        <dbReference type="ARBA" id="ARBA00022729"/>
    </source>
</evidence>
<dbReference type="SMART" id="SM00062">
    <property type="entry name" value="PBPb"/>
    <property type="match status" value="1"/>
</dbReference>
<dbReference type="Pfam" id="PF00497">
    <property type="entry name" value="SBP_bac_3"/>
    <property type="match status" value="1"/>
</dbReference>
<dbReference type="EMBL" id="BARS01041586">
    <property type="protein sequence ID" value="GAG33852.1"/>
    <property type="molecule type" value="Genomic_DNA"/>
</dbReference>
<dbReference type="PANTHER" id="PTHR35936:SF19">
    <property type="entry name" value="AMINO-ACID-BINDING PROTEIN YXEM-RELATED"/>
    <property type="match status" value="1"/>
</dbReference>
<gene>
    <name evidence="3" type="ORF">S01H1_63227</name>
</gene>